<gene>
    <name evidence="1" type="ORF">E1B28_008262</name>
</gene>
<dbReference type="GeneID" id="66077338"/>
<name>A0A9P7UT47_9AGAR</name>
<reference evidence="1" key="1">
    <citation type="journal article" date="2021" name="Genome Biol. Evol.">
        <title>The assembled and annotated genome of the fairy-ring fungus Marasmius oreades.</title>
        <authorList>
            <person name="Hiltunen M."/>
            <person name="Ament-Velasquez S.L."/>
            <person name="Johannesson H."/>
        </authorList>
    </citation>
    <scope>NUCLEOTIDE SEQUENCE</scope>
    <source>
        <strain evidence="1">03SP1</strain>
    </source>
</reference>
<evidence type="ECO:0000313" key="2">
    <source>
        <dbReference type="Proteomes" id="UP001049176"/>
    </source>
</evidence>
<dbReference type="OrthoDB" id="2902172at2759"/>
<organism evidence="1 2">
    <name type="scientific">Marasmius oreades</name>
    <name type="common">fairy-ring Marasmius</name>
    <dbReference type="NCBI Taxonomy" id="181124"/>
    <lineage>
        <taxon>Eukaryota</taxon>
        <taxon>Fungi</taxon>
        <taxon>Dikarya</taxon>
        <taxon>Basidiomycota</taxon>
        <taxon>Agaricomycotina</taxon>
        <taxon>Agaricomycetes</taxon>
        <taxon>Agaricomycetidae</taxon>
        <taxon>Agaricales</taxon>
        <taxon>Marasmiineae</taxon>
        <taxon>Marasmiaceae</taxon>
        <taxon>Marasmius</taxon>
    </lineage>
</organism>
<accession>A0A9P7UT47</accession>
<evidence type="ECO:0000313" key="1">
    <source>
        <dbReference type="EMBL" id="KAG7091861.1"/>
    </source>
</evidence>
<protein>
    <recommendedName>
        <fullName evidence="3">F-box domain-containing protein</fullName>
    </recommendedName>
</protein>
<dbReference type="Proteomes" id="UP001049176">
    <property type="component" value="Chromosome 5"/>
</dbReference>
<keyword evidence="2" id="KW-1185">Reference proteome</keyword>
<dbReference type="RefSeq" id="XP_043008331.1">
    <property type="nucleotide sequence ID" value="XM_043153047.1"/>
</dbReference>
<dbReference type="EMBL" id="CM032185">
    <property type="protein sequence ID" value="KAG7091861.1"/>
    <property type="molecule type" value="Genomic_DNA"/>
</dbReference>
<dbReference type="AlphaFoldDB" id="A0A9P7UT47"/>
<proteinExistence type="predicted"/>
<comment type="caution">
    <text evidence="1">The sequence shown here is derived from an EMBL/GenBank/DDBJ whole genome shotgun (WGS) entry which is preliminary data.</text>
</comment>
<sequence>MFNPLSYTSSALSHPTSPRIMNIPLEILLKVFECVVELERFPSVEDDGPWRLMGVCATWKGIVRASPNLWAHITILHTSHEFIDHTLDTSQKMKGRLRTSLLLSKNWPLTITMLSVSPLLEDLAKYSDRWKTIYMVVDRLGFRLLQDLQLPILEKSTLVLQNARVEDVFEDYIRLEMKHAISLRHAAIAIRSYATINGRRPRLFLPWRQLTHLELDTRLNQLIVDPDSELPPITLPALQYLHSICDPRGLTNFITPALRRLVLTTFKDPHRDRRVDHHWGFEKVVNLIIRSGCHIQMLEFRIPTYATTLSHETVTSVLEVAPDLVELIFNVVHVQNITDVQWSEFGTHLLGNVETITITVSSRMLDLTWESFLHTDVHEEEQWQTEFIREVVDTDPKVLSDYNRNAESLLSMLECLPSLRRVEISHESSVYLDWFRSPSVLHRLRQLGKRVRLSVLPNLNYYETDHASMIQHFSYNLKCFAQFCTPPRVISLFFIVTLLGSVVPR</sequence>
<dbReference type="KEGG" id="more:E1B28_008262"/>
<evidence type="ECO:0008006" key="3">
    <source>
        <dbReference type="Google" id="ProtNLM"/>
    </source>
</evidence>